<keyword evidence="6" id="KW-1185">Reference proteome</keyword>
<reference evidence="5 6" key="1">
    <citation type="journal article" date="2018" name="Sci. Data">
        <title>The draft genome sequence of cork oak.</title>
        <authorList>
            <person name="Ramos A.M."/>
            <person name="Usie A."/>
            <person name="Barbosa P."/>
            <person name="Barros P.M."/>
            <person name="Capote T."/>
            <person name="Chaves I."/>
            <person name="Simoes F."/>
            <person name="Abreu I."/>
            <person name="Carrasquinho I."/>
            <person name="Faro C."/>
            <person name="Guimaraes J.B."/>
            <person name="Mendonca D."/>
            <person name="Nobrega F."/>
            <person name="Rodrigues L."/>
            <person name="Saibo N.J.M."/>
            <person name="Varela M.C."/>
            <person name="Egas C."/>
            <person name="Matos J."/>
            <person name="Miguel C.M."/>
            <person name="Oliveira M.M."/>
            <person name="Ricardo C.P."/>
            <person name="Goncalves S."/>
        </authorList>
    </citation>
    <scope>NUCLEOTIDE SEQUENCE [LARGE SCALE GENOMIC DNA]</scope>
    <source>
        <strain evidence="6">cv. HL8</strain>
    </source>
</reference>
<keyword evidence="2" id="KW-0134">Cell wall</keyword>
<evidence type="ECO:0000256" key="1">
    <source>
        <dbReference type="ARBA" id="ARBA00004191"/>
    </source>
</evidence>
<evidence type="ECO:0000313" key="6">
    <source>
        <dbReference type="Proteomes" id="UP000237347"/>
    </source>
</evidence>
<dbReference type="GO" id="GO:0071555">
    <property type="term" value="P:cell wall organization"/>
    <property type="evidence" value="ECO:0007669"/>
    <property type="project" value="UniProtKB-KW"/>
</dbReference>
<name>A0AAW0IU96_QUESU</name>
<comment type="caution">
    <text evidence="5">The sequence shown here is derived from an EMBL/GenBank/DDBJ whole genome shotgun (WGS) entry which is preliminary data.</text>
</comment>
<keyword evidence="3" id="KW-0964">Secreted</keyword>
<dbReference type="PANTHER" id="PTHR31375">
    <property type="match status" value="1"/>
</dbReference>
<organism evidence="5 6">
    <name type="scientific">Quercus suber</name>
    <name type="common">Cork oak</name>
    <dbReference type="NCBI Taxonomy" id="58331"/>
    <lineage>
        <taxon>Eukaryota</taxon>
        <taxon>Viridiplantae</taxon>
        <taxon>Streptophyta</taxon>
        <taxon>Embryophyta</taxon>
        <taxon>Tracheophyta</taxon>
        <taxon>Spermatophyta</taxon>
        <taxon>Magnoliopsida</taxon>
        <taxon>eudicotyledons</taxon>
        <taxon>Gunneridae</taxon>
        <taxon>Pentapetalae</taxon>
        <taxon>rosids</taxon>
        <taxon>fabids</taxon>
        <taxon>Fagales</taxon>
        <taxon>Fagaceae</taxon>
        <taxon>Quercus</taxon>
    </lineage>
</organism>
<evidence type="ECO:0000256" key="3">
    <source>
        <dbReference type="ARBA" id="ARBA00022525"/>
    </source>
</evidence>
<dbReference type="Proteomes" id="UP000237347">
    <property type="component" value="Unassembled WGS sequence"/>
</dbReference>
<evidence type="ECO:0000256" key="2">
    <source>
        <dbReference type="ARBA" id="ARBA00022512"/>
    </source>
</evidence>
<sequence>MKMRSKGNGYADDTKFQVIEQKKESWNGYPLCVVALGANVRGNQLSWQRSHEFEAAWAAACKVEGSTMVVPYGFVFLVKPITFSGPNCQLNIQFQVEAAWAAACKVEGSTMVVPYGFVFLPQQALNHGVQVSYNGCNSKILKGITIFGKGVIDGQGSAWWNDYGRMPSTKPTVATLTCALLFTMF</sequence>
<dbReference type="EMBL" id="PKMF04000846">
    <property type="protein sequence ID" value="KAK7818033.1"/>
    <property type="molecule type" value="Genomic_DNA"/>
</dbReference>
<dbReference type="Gene3D" id="2.160.20.10">
    <property type="entry name" value="Single-stranded right-handed beta-helix, Pectin lyase-like"/>
    <property type="match status" value="1"/>
</dbReference>
<evidence type="ECO:0000256" key="4">
    <source>
        <dbReference type="ARBA" id="ARBA00023316"/>
    </source>
</evidence>
<dbReference type="InterPro" id="IPR012334">
    <property type="entry name" value="Pectin_lyas_fold"/>
</dbReference>
<comment type="subcellular location">
    <subcellularLocation>
        <location evidence="1">Secreted</location>
        <location evidence="1">Cell wall</location>
    </subcellularLocation>
</comment>
<protein>
    <submittedName>
        <fullName evidence="5">Polygalacturonase</fullName>
    </submittedName>
</protein>
<accession>A0AAW0IU96</accession>
<keyword evidence="4" id="KW-0961">Cell wall biogenesis/degradation</keyword>
<proteinExistence type="predicted"/>
<evidence type="ECO:0000313" key="5">
    <source>
        <dbReference type="EMBL" id="KAK7818033.1"/>
    </source>
</evidence>
<gene>
    <name evidence="5" type="primary">PGLR2</name>
    <name evidence="5" type="ORF">CFP56_041829</name>
</gene>
<dbReference type="InterPro" id="IPR011050">
    <property type="entry name" value="Pectin_lyase_fold/virulence"/>
</dbReference>
<dbReference type="AlphaFoldDB" id="A0AAW0IU96"/>
<dbReference type="SUPFAM" id="SSF51126">
    <property type="entry name" value="Pectin lyase-like"/>
    <property type="match status" value="1"/>
</dbReference>